<feature type="domain" description="Choloylglycine hydrolase/NAAA C-terminal" evidence="4">
    <location>
        <begin position="30"/>
        <end position="307"/>
    </location>
</feature>
<dbReference type="EMBL" id="CP035033">
    <property type="protein sequence ID" value="QAB15668.1"/>
    <property type="molecule type" value="Genomic_DNA"/>
</dbReference>
<evidence type="ECO:0000313" key="6">
    <source>
        <dbReference type="Proteomes" id="UP000285478"/>
    </source>
</evidence>
<dbReference type="InterPro" id="IPR029132">
    <property type="entry name" value="CBAH/NAAA_C"/>
</dbReference>
<dbReference type="InterPro" id="IPR029055">
    <property type="entry name" value="Ntn_hydrolases_N"/>
</dbReference>
<accession>A0A410H405</accession>
<evidence type="ECO:0000259" key="4">
    <source>
        <dbReference type="Pfam" id="PF02275"/>
    </source>
</evidence>
<dbReference type="KEGG" id="htr:EPV75_08300"/>
<keyword evidence="3" id="KW-0732">Signal</keyword>
<keyword evidence="2 5" id="KW-0378">Hydrolase</keyword>
<organism evidence="5 6">
    <name type="scientific">Hydrogenovibrio thermophilus</name>
    <dbReference type="NCBI Taxonomy" id="265883"/>
    <lineage>
        <taxon>Bacteria</taxon>
        <taxon>Pseudomonadati</taxon>
        <taxon>Pseudomonadota</taxon>
        <taxon>Gammaproteobacteria</taxon>
        <taxon>Thiotrichales</taxon>
        <taxon>Piscirickettsiaceae</taxon>
        <taxon>Hydrogenovibrio</taxon>
    </lineage>
</organism>
<dbReference type="AlphaFoldDB" id="A0A410H405"/>
<dbReference type="SUPFAM" id="SSF56235">
    <property type="entry name" value="N-terminal nucleophile aminohydrolases (Ntn hydrolases)"/>
    <property type="match status" value="1"/>
</dbReference>
<dbReference type="PANTHER" id="PTHR35527">
    <property type="entry name" value="CHOLOYLGLYCINE HYDROLASE"/>
    <property type="match status" value="1"/>
</dbReference>
<dbReference type="PROSITE" id="PS51257">
    <property type="entry name" value="PROKAR_LIPOPROTEIN"/>
    <property type="match status" value="1"/>
</dbReference>
<comment type="similarity">
    <text evidence="1">Belongs to the peptidase C59 family.</text>
</comment>
<proteinExistence type="inferred from homology"/>
<dbReference type="Proteomes" id="UP000285478">
    <property type="component" value="Chromosome"/>
</dbReference>
<dbReference type="InterPro" id="IPR052193">
    <property type="entry name" value="Peptidase_C59"/>
</dbReference>
<dbReference type="Gene3D" id="3.60.60.10">
    <property type="entry name" value="Penicillin V Acylase, Chain A"/>
    <property type="match status" value="1"/>
</dbReference>
<feature type="chain" id="PRO_5019069033" evidence="3">
    <location>
        <begin position="30"/>
        <end position="395"/>
    </location>
</feature>
<dbReference type="PANTHER" id="PTHR35527:SF2">
    <property type="entry name" value="HYDROLASE"/>
    <property type="match status" value="1"/>
</dbReference>
<reference evidence="5 6" key="1">
    <citation type="journal article" date="2018" name="Environ. Microbiol.">
        <title>Genomes of ubiquitous marine and hypersaline Hydrogenovibrio, Thiomicrorhabdus and Thiomicrospira spp. encode a diversity of mechanisms to sustain chemolithoautotrophy in heterogeneous environments.</title>
        <authorList>
            <person name="Scott K.M."/>
            <person name="Williams J."/>
            <person name="Porter C.M.B."/>
            <person name="Russel S."/>
            <person name="Harmer T.L."/>
            <person name="Paul J.H."/>
            <person name="Antonen K.M."/>
            <person name="Bridges M.K."/>
            <person name="Camper G.J."/>
            <person name="Campla C.K."/>
            <person name="Casella L.G."/>
            <person name="Chase E."/>
            <person name="Conrad J.W."/>
            <person name="Cruz M.C."/>
            <person name="Dunlap D.S."/>
            <person name="Duran L."/>
            <person name="Fahsbender E.M."/>
            <person name="Goldsmith D.B."/>
            <person name="Keeley R.F."/>
            <person name="Kondoff M.R."/>
            <person name="Kussy B.I."/>
            <person name="Lane M.K."/>
            <person name="Lawler S."/>
            <person name="Leigh B.A."/>
            <person name="Lewis C."/>
            <person name="Lostal L.M."/>
            <person name="Marking D."/>
            <person name="Mancera P.A."/>
            <person name="McClenthan E.C."/>
            <person name="McIntyre E.A."/>
            <person name="Mine J.A."/>
            <person name="Modi S."/>
            <person name="Moore B.D."/>
            <person name="Morgan W.A."/>
            <person name="Nelson K.M."/>
            <person name="Nguyen K.N."/>
            <person name="Ogburn N."/>
            <person name="Parrino D.G."/>
            <person name="Pedapudi A.D."/>
            <person name="Pelham R.P."/>
            <person name="Preece A.M."/>
            <person name="Rampersad E.A."/>
            <person name="Richardson J.C."/>
            <person name="Rodgers C.M."/>
            <person name="Schaffer B.L."/>
            <person name="Sheridan N.E."/>
            <person name="Solone M.R."/>
            <person name="Staley Z.R."/>
            <person name="Tabuchi M."/>
            <person name="Waide R.J."/>
            <person name="Wanjugi P.W."/>
            <person name="Young S."/>
            <person name="Clum A."/>
            <person name="Daum C."/>
            <person name="Huntemann M."/>
            <person name="Ivanova N."/>
            <person name="Kyrpides N."/>
            <person name="Mikhailova N."/>
            <person name="Palaniappan K."/>
            <person name="Pillay M."/>
            <person name="Reddy T.B.K."/>
            <person name="Shapiro N."/>
            <person name="Stamatis D."/>
            <person name="Varghese N."/>
            <person name="Woyke T."/>
            <person name="Boden R."/>
            <person name="Freyermuth S.K."/>
            <person name="Kerfeld C.A."/>
        </authorList>
    </citation>
    <scope>NUCLEOTIDE SEQUENCE [LARGE SCALE GENOMIC DNA]</scope>
    <source>
        <strain evidence="5 6">JR-2</strain>
    </source>
</reference>
<evidence type="ECO:0000256" key="3">
    <source>
        <dbReference type="SAM" id="SignalP"/>
    </source>
</evidence>
<sequence length="395" mass="43685">MKKTSVTLIPLLTISLAATTFALTNTAQACTSLLYKDANGAPYAGRTMELPMELAYQVSYFPKGSGFTSKIKDHPDLSYQSKYPFIAITVPDPLDKTLKVSEGMNDQGLTFSLLAFASTKGPADTIKKTKSILAAIDLGAWTLSQFKNVSEVKAALKKQPVLVSALLPLGLMKTPFHYTLHDAQGQSVVIEFANGKQTIIDNPIGVMTNGPKFDWHMTNLNNYTFLNNIDQSKTTFHGVEFNQPDSGIATAGLPASNTSVGRFVRAVYYSQFAEKVDKPDAAMTTLAHIMNNFDRPRGVTMDERFKEEIANITAPEVAGHPLYTSEYTSWTALGDLRNLQFKIKPYSQLNYISFDLAKLAKEKQPKSIPLSQMPFNVNDVTDWFRKASAKNHQAW</sequence>
<gene>
    <name evidence="5" type="ORF">EPV75_08300</name>
</gene>
<dbReference type="RefSeq" id="WP_128385077.1">
    <property type="nucleotide sequence ID" value="NZ_CP035033.1"/>
</dbReference>
<feature type="signal peptide" evidence="3">
    <location>
        <begin position="1"/>
        <end position="29"/>
    </location>
</feature>
<name>A0A410H405_9GAMM</name>
<dbReference type="Pfam" id="PF02275">
    <property type="entry name" value="CBAH"/>
    <property type="match status" value="1"/>
</dbReference>
<keyword evidence="6" id="KW-1185">Reference proteome</keyword>
<dbReference type="GO" id="GO:0016787">
    <property type="term" value="F:hydrolase activity"/>
    <property type="evidence" value="ECO:0007669"/>
    <property type="project" value="UniProtKB-KW"/>
</dbReference>
<evidence type="ECO:0000256" key="2">
    <source>
        <dbReference type="ARBA" id="ARBA00022801"/>
    </source>
</evidence>
<evidence type="ECO:0000256" key="1">
    <source>
        <dbReference type="ARBA" id="ARBA00006625"/>
    </source>
</evidence>
<protein>
    <submittedName>
        <fullName evidence="5">Linear amide C-N hydrolase</fullName>
    </submittedName>
</protein>
<evidence type="ECO:0000313" key="5">
    <source>
        <dbReference type="EMBL" id="QAB15668.1"/>
    </source>
</evidence>